<reference evidence="2" key="1">
    <citation type="journal article" date="2017" name="Med. Chem. Commun.">
        <title>Nonomuraea sp. ATCC 55076 harbours the largest actinomycete chromosome to date and the kistamicin biosynthetic gene cluster.</title>
        <authorList>
            <person name="Nazari B."/>
            <person name="Forneris C.C."/>
            <person name="Gibson M.I."/>
            <person name="Moon K."/>
            <person name="Schramma K.R."/>
            <person name="Seyedsayamdost M.R."/>
        </authorList>
    </citation>
    <scope>NUCLEOTIDE SEQUENCE [LARGE SCALE GENOMIC DNA]</scope>
    <source>
        <strain evidence="2">ATCC 55076</strain>
    </source>
</reference>
<dbReference type="OrthoDB" id="8376804at2"/>
<protein>
    <submittedName>
        <fullName evidence="1">Uncharacterized protein</fullName>
    </submittedName>
</protein>
<dbReference type="Proteomes" id="UP000190797">
    <property type="component" value="Chromosome"/>
</dbReference>
<dbReference type="AlphaFoldDB" id="A0A1U9ZYT6"/>
<evidence type="ECO:0000313" key="2">
    <source>
        <dbReference type="Proteomes" id="UP000190797"/>
    </source>
</evidence>
<sequence>MSVTHPFHPLAGQVLQFVARWRCWSGDVVFYLDEQGRRRPIPAAWTDVVADDPFRVMAAGRCPFRTADLVALADLIDRRTL</sequence>
<name>A0A1U9ZYT6_9ACTN</name>
<dbReference type="STRING" id="1909395.BKM31_18100"/>
<evidence type="ECO:0000313" key="1">
    <source>
        <dbReference type="EMBL" id="AQZ63121.1"/>
    </source>
</evidence>
<dbReference type="InterPro" id="IPR035315">
    <property type="entry name" value="DUF5372"/>
</dbReference>
<dbReference type="KEGG" id="noa:BKM31_18100"/>
<accession>A0A1U9ZYT6</accession>
<dbReference type="EMBL" id="CP017717">
    <property type="protein sequence ID" value="AQZ63121.1"/>
    <property type="molecule type" value="Genomic_DNA"/>
</dbReference>
<dbReference type="Pfam" id="PF17342">
    <property type="entry name" value="DUF5372"/>
    <property type="match status" value="1"/>
</dbReference>
<dbReference type="RefSeq" id="WP_080039303.1">
    <property type="nucleotide sequence ID" value="NZ_CP017717.1"/>
</dbReference>
<organism evidence="1 2">
    <name type="scientific">[Actinomadura] parvosata subsp. kistnae</name>
    <dbReference type="NCBI Taxonomy" id="1909395"/>
    <lineage>
        <taxon>Bacteria</taxon>
        <taxon>Bacillati</taxon>
        <taxon>Actinomycetota</taxon>
        <taxon>Actinomycetes</taxon>
        <taxon>Streptosporangiales</taxon>
        <taxon>Streptosporangiaceae</taxon>
        <taxon>Nonomuraea</taxon>
    </lineage>
</organism>
<proteinExistence type="predicted"/>
<gene>
    <name evidence="1" type="ORF">BKM31_18100</name>
</gene>
<keyword evidence="2" id="KW-1185">Reference proteome</keyword>